<comment type="caution">
    <text evidence="14">The sequence shown here is derived from an EMBL/GenBank/DDBJ whole genome shotgun (WGS) entry which is preliminary data.</text>
</comment>
<proteinExistence type="predicted"/>
<dbReference type="CDD" id="cd16655">
    <property type="entry name" value="RING-Ubox_WDSUB1-like"/>
    <property type="match status" value="1"/>
</dbReference>
<evidence type="ECO:0000256" key="4">
    <source>
        <dbReference type="ARBA" id="ARBA00022679"/>
    </source>
</evidence>
<organism evidence="14 15">
    <name type="scientific">Miscanthus lutarioriparius</name>
    <dbReference type="NCBI Taxonomy" id="422564"/>
    <lineage>
        <taxon>Eukaryota</taxon>
        <taxon>Viridiplantae</taxon>
        <taxon>Streptophyta</taxon>
        <taxon>Embryophyta</taxon>
        <taxon>Tracheophyta</taxon>
        <taxon>Spermatophyta</taxon>
        <taxon>Magnoliopsida</taxon>
        <taxon>Liliopsida</taxon>
        <taxon>Poales</taxon>
        <taxon>Poaceae</taxon>
        <taxon>PACMAD clade</taxon>
        <taxon>Panicoideae</taxon>
        <taxon>Andropogonodae</taxon>
        <taxon>Andropogoneae</taxon>
        <taxon>Saccharinae</taxon>
        <taxon>Miscanthus</taxon>
    </lineage>
</organism>
<dbReference type="SMART" id="SM00220">
    <property type="entry name" value="S_TKc"/>
    <property type="match status" value="1"/>
</dbReference>
<feature type="domain" description="Protein kinase" evidence="12">
    <location>
        <begin position="533"/>
        <end position="800"/>
    </location>
</feature>
<comment type="pathway">
    <text evidence="2">Protein modification; protein ubiquitination.</text>
</comment>
<dbReference type="UniPathway" id="UPA00143"/>
<feature type="domain" description="U-box" evidence="13">
    <location>
        <begin position="820"/>
        <end position="894"/>
    </location>
</feature>
<dbReference type="InterPro" id="IPR008271">
    <property type="entry name" value="Ser/Thr_kinase_AS"/>
</dbReference>
<dbReference type="OrthoDB" id="4062651at2759"/>
<dbReference type="InterPro" id="IPR017441">
    <property type="entry name" value="Protein_kinase_ATP_BS"/>
</dbReference>
<evidence type="ECO:0000256" key="3">
    <source>
        <dbReference type="ARBA" id="ARBA00012483"/>
    </source>
</evidence>
<dbReference type="PROSITE" id="PS00107">
    <property type="entry name" value="PROTEIN_KINASE_ATP"/>
    <property type="match status" value="1"/>
</dbReference>
<evidence type="ECO:0000256" key="5">
    <source>
        <dbReference type="ARBA" id="ARBA00022741"/>
    </source>
</evidence>
<keyword evidence="6" id="KW-0418">Kinase</keyword>
<evidence type="ECO:0000256" key="6">
    <source>
        <dbReference type="ARBA" id="ARBA00022777"/>
    </source>
</evidence>
<evidence type="ECO:0000256" key="8">
    <source>
        <dbReference type="ARBA" id="ARBA00022840"/>
    </source>
</evidence>
<dbReference type="InterPro" id="IPR014729">
    <property type="entry name" value="Rossmann-like_a/b/a_fold"/>
</dbReference>
<name>A0A811MBG4_9POAL</name>
<feature type="binding site" evidence="9">
    <location>
        <position position="560"/>
    </location>
    <ligand>
        <name>ATP</name>
        <dbReference type="ChEBI" id="CHEBI:30616"/>
    </ligand>
</feature>
<dbReference type="Pfam" id="PF00069">
    <property type="entry name" value="Pkinase"/>
    <property type="match status" value="1"/>
</dbReference>
<protein>
    <recommendedName>
        <fullName evidence="3">RING-type E3 ubiquitin transferase</fullName>
        <ecNumber evidence="3">2.3.2.27</ecNumber>
    </recommendedName>
</protein>
<dbReference type="InterPro" id="IPR000719">
    <property type="entry name" value="Prot_kinase_dom"/>
</dbReference>
<evidence type="ECO:0000259" key="13">
    <source>
        <dbReference type="PROSITE" id="PS51698"/>
    </source>
</evidence>
<dbReference type="InterPro" id="IPR051348">
    <property type="entry name" value="U-box_ubiquitin_ligases"/>
</dbReference>
<evidence type="ECO:0000256" key="7">
    <source>
        <dbReference type="ARBA" id="ARBA00022786"/>
    </source>
</evidence>
<evidence type="ECO:0000256" key="1">
    <source>
        <dbReference type="ARBA" id="ARBA00000900"/>
    </source>
</evidence>
<dbReference type="SUPFAM" id="SSF56112">
    <property type="entry name" value="Protein kinase-like (PK-like)"/>
    <property type="match status" value="1"/>
</dbReference>
<dbReference type="AlphaFoldDB" id="A0A811MBG4"/>
<dbReference type="PANTHER" id="PTHR45647">
    <property type="entry name" value="OS02G0152300 PROTEIN"/>
    <property type="match status" value="1"/>
</dbReference>
<dbReference type="InterPro" id="IPR003613">
    <property type="entry name" value="Ubox_domain"/>
</dbReference>
<keyword evidence="8 9" id="KW-0067">ATP-binding</keyword>
<evidence type="ECO:0000256" key="9">
    <source>
        <dbReference type="PROSITE-ProRule" id="PRU10141"/>
    </source>
</evidence>
<accession>A0A811MBG4</accession>
<keyword evidence="10" id="KW-0175">Coiled coil</keyword>
<dbReference type="SUPFAM" id="SSF57850">
    <property type="entry name" value="RING/U-box"/>
    <property type="match status" value="1"/>
</dbReference>
<keyword evidence="15" id="KW-1185">Reference proteome</keyword>
<dbReference type="PROSITE" id="PS00108">
    <property type="entry name" value="PROTEIN_KINASE_ST"/>
    <property type="match status" value="1"/>
</dbReference>
<dbReference type="FunFam" id="3.30.200.20:FF:000162">
    <property type="entry name" value="Adenine nucleotide alpha hydrolase-like domain kinase"/>
    <property type="match status" value="1"/>
</dbReference>
<dbReference type="InterPro" id="IPR013083">
    <property type="entry name" value="Znf_RING/FYVE/PHD"/>
</dbReference>
<evidence type="ECO:0000313" key="15">
    <source>
        <dbReference type="Proteomes" id="UP000604825"/>
    </source>
</evidence>
<feature type="coiled-coil region" evidence="10">
    <location>
        <begin position="414"/>
        <end position="504"/>
    </location>
</feature>
<dbReference type="PROSITE" id="PS51698">
    <property type="entry name" value="U_BOX"/>
    <property type="match status" value="1"/>
</dbReference>
<dbReference type="Gene3D" id="3.40.50.620">
    <property type="entry name" value="HUPs"/>
    <property type="match status" value="1"/>
</dbReference>
<evidence type="ECO:0000256" key="10">
    <source>
        <dbReference type="SAM" id="Coils"/>
    </source>
</evidence>
<dbReference type="GO" id="GO:0061630">
    <property type="term" value="F:ubiquitin protein ligase activity"/>
    <property type="evidence" value="ECO:0007669"/>
    <property type="project" value="UniProtKB-EC"/>
</dbReference>
<dbReference type="SMART" id="SM00504">
    <property type="entry name" value="Ubox"/>
    <property type="match status" value="1"/>
</dbReference>
<evidence type="ECO:0000259" key="12">
    <source>
        <dbReference type="PROSITE" id="PS50011"/>
    </source>
</evidence>
<dbReference type="Gene3D" id="3.30.40.10">
    <property type="entry name" value="Zinc/RING finger domain, C3HC4 (zinc finger)"/>
    <property type="match status" value="1"/>
</dbReference>
<dbReference type="EMBL" id="CAJGYO010000001">
    <property type="protein sequence ID" value="CAD6204413.1"/>
    <property type="molecule type" value="Genomic_DNA"/>
</dbReference>
<evidence type="ECO:0000313" key="14">
    <source>
        <dbReference type="EMBL" id="CAD6204413.1"/>
    </source>
</evidence>
<reference evidence="14" key="1">
    <citation type="submission" date="2020-10" db="EMBL/GenBank/DDBJ databases">
        <authorList>
            <person name="Han B."/>
            <person name="Lu T."/>
            <person name="Zhao Q."/>
            <person name="Huang X."/>
            <person name="Zhao Y."/>
        </authorList>
    </citation>
    <scope>NUCLEOTIDE SEQUENCE</scope>
</reference>
<dbReference type="EC" id="2.3.2.27" evidence="3"/>
<keyword evidence="4" id="KW-0808">Transferase</keyword>
<feature type="compositionally biased region" description="Low complexity" evidence="11">
    <location>
        <begin position="13"/>
        <end position="24"/>
    </location>
</feature>
<dbReference type="Proteomes" id="UP000604825">
    <property type="component" value="Unassembled WGS sequence"/>
</dbReference>
<dbReference type="PANTHER" id="PTHR45647:SF102">
    <property type="entry name" value="OS10G0548700 PROTEIN"/>
    <property type="match status" value="1"/>
</dbReference>
<evidence type="ECO:0000256" key="11">
    <source>
        <dbReference type="SAM" id="MobiDB-lite"/>
    </source>
</evidence>
<gene>
    <name evidence="14" type="ORF">NCGR_LOCUS2407</name>
</gene>
<dbReference type="InterPro" id="IPR011009">
    <property type="entry name" value="Kinase-like_dom_sf"/>
</dbReference>
<dbReference type="SUPFAM" id="SSF52402">
    <property type="entry name" value="Adenine nucleotide alpha hydrolases-like"/>
    <property type="match status" value="1"/>
</dbReference>
<keyword evidence="7" id="KW-0833">Ubl conjugation pathway</keyword>
<dbReference type="CDD" id="cd01989">
    <property type="entry name" value="USP_STK_Ubox_N"/>
    <property type="match status" value="1"/>
</dbReference>
<evidence type="ECO:0000256" key="2">
    <source>
        <dbReference type="ARBA" id="ARBA00004906"/>
    </source>
</evidence>
<feature type="region of interest" description="Disordered" evidence="11">
    <location>
        <begin position="1"/>
        <end position="24"/>
    </location>
</feature>
<dbReference type="GO" id="GO:0005524">
    <property type="term" value="F:ATP binding"/>
    <property type="evidence" value="ECO:0007669"/>
    <property type="project" value="UniProtKB-UniRule"/>
</dbReference>
<dbReference type="GO" id="GO:0004672">
    <property type="term" value="F:protein kinase activity"/>
    <property type="evidence" value="ECO:0007669"/>
    <property type="project" value="InterPro"/>
</dbReference>
<dbReference type="Pfam" id="PF04564">
    <property type="entry name" value="U-box"/>
    <property type="match status" value="1"/>
</dbReference>
<sequence>MDAWENDGGGGADSYSSSTTTGGATAEIFEEQQAAREEETTEKVFVAVPEQHKSGKSLLAWTLRHVGAVAGAFVVVAHVHAPAQMIPMMGSKFHASKLRPEQVSAYRQYEREKVEKHLDEYIHQCSKMKVKCEKLVIENDDVAKGIAEIVSLHGVSKLIMGAAADKHFSRKMKMPKSKTALAVLQKADTSCKIWFVCKEHLICTREAGAPVHSAATPPASTSSISILSEWGGQPNGYACNAVDDHIQRSMSEKVVPASVRTSLRLPSRLSVWTSLSRRSIEDTFVSSWDSVPRGNFPSSHQASSTVTDEGFSDYSSFSTPRHYASEIRPLVHVGNNLQNSPCHEQDAMNSNIDIFDKLGEASTKAENHQKQAFDESARREKAEEEPVLFRRKANNCEDLSLDEAKKRKEVKEALAKANGVIEWMKQEMDALKRDRDDIIDKLVKVSEQKETLEQQVDDYGGIVKDLEDTLAASKSLIHSQKLEYEKLKHERDNALKDADGLRKEKEKTVSPCPSLTWNTEFSLSELQLATQNFSDTLKVGEGGFGRVYRGLLRNTTVAIKMLRSHNLQGQSQFRQEVVVLSRVRHPNLVTLMGSCSEASGLVYEFLPNGSLEDRLACENNTLPLTWQVRTRIIGEICSALVFLHSNKPHPVIHGDLKPANILLDANLVSKLSDFGISCLLVKSSTMSTSLYQTMNPRGTFAYMDPEFLTTGELTARSDIYSLGIVILQLVTGKPALGIGRAVEDALEKDESELLVDQSAGEWPFVQAKKLMLLGLQCAELSRRRRPSRMSDVWCVIEPLVKSASLSTTSRSFGYRFVESHTPSCFVCPISQEVMRNPHIAADGYTYEAEVIKGWLHSGRSTSPMTKLPLAHHHLIPNHALYSAIQEHFKQQQQQKPPL</sequence>
<dbReference type="PROSITE" id="PS50011">
    <property type="entry name" value="PROTEIN_KINASE_DOM"/>
    <property type="match status" value="1"/>
</dbReference>
<dbReference type="GO" id="GO:0016567">
    <property type="term" value="P:protein ubiquitination"/>
    <property type="evidence" value="ECO:0007669"/>
    <property type="project" value="UniProtKB-UniPathway"/>
</dbReference>
<comment type="catalytic activity">
    <reaction evidence="1">
        <text>S-ubiquitinyl-[E2 ubiquitin-conjugating enzyme]-L-cysteine + [acceptor protein]-L-lysine = [E2 ubiquitin-conjugating enzyme]-L-cysteine + N(6)-ubiquitinyl-[acceptor protein]-L-lysine.</text>
        <dbReference type="EC" id="2.3.2.27"/>
    </reaction>
</comment>
<dbReference type="Gene3D" id="1.10.510.10">
    <property type="entry name" value="Transferase(Phosphotransferase) domain 1"/>
    <property type="match status" value="1"/>
</dbReference>
<dbReference type="Gene3D" id="3.30.200.20">
    <property type="entry name" value="Phosphorylase Kinase, domain 1"/>
    <property type="match status" value="1"/>
</dbReference>
<keyword evidence="5 9" id="KW-0547">Nucleotide-binding</keyword>